<sequence length="104" mass="11279">MSIFGFLTNRSDFAVGMEQARNTPNAVLLDVRTAQEYTGGHVPGSMNLPLDCLESIKIDKNNPVFVYCQSGARSGQACRYLRAKGYTVTNIGGIADYRGALEKG</sequence>
<dbReference type="RefSeq" id="WP_013274610.1">
    <property type="nucleotide sequence ID" value="NC_014376.1"/>
</dbReference>
<evidence type="ECO:0000313" key="2">
    <source>
        <dbReference type="EMBL" id="ADL06558.1"/>
    </source>
</evidence>
<dbReference type="Proteomes" id="UP000001662">
    <property type="component" value="Chromosome"/>
</dbReference>
<name>D9R1N5_LACSW</name>
<dbReference type="EMBL" id="CP002109">
    <property type="protein sequence ID" value="ADL06558.1"/>
    <property type="molecule type" value="Genomic_DNA"/>
</dbReference>
<dbReference type="eggNOG" id="COG0607">
    <property type="taxonomic scope" value="Bacteria"/>
</dbReference>
<dbReference type="SUPFAM" id="SSF52821">
    <property type="entry name" value="Rhodanese/Cell cycle control phosphatase"/>
    <property type="match status" value="1"/>
</dbReference>
<feature type="domain" description="Rhodanese" evidence="1">
    <location>
        <begin position="22"/>
        <end position="103"/>
    </location>
</feature>
<protein>
    <submittedName>
        <fullName evidence="2">Rhodanese domain protein</fullName>
    </submittedName>
</protein>
<dbReference type="PANTHER" id="PTHR43031:SF1">
    <property type="entry name" value="PYRIDINE NUCLEOTIDE-DISULPHIDE OXIDOREDUCTASE"/>
    <property type="match status" value="1"/>
</dbReference>
<dbReference type="OrthoDB" id="9800872at2"/>
<dbReference type="HOGENOM" id="CLU_089574_13_2_9"/>
<dbReference type="STRING" id="610130.Closa_4049"/>
<dbReference type="SMART" id="SM00450">
    <property type="entry name" value="RHOD"/>
    <property type="match status" value="1"/>
</dbReference>
<organism evidence="2 3">
    <name type="scientific">Lacrimispora saccharolytica (strain ATCC 35040 / DSM 2544 / NRCC 2533 / WM1)</name>
    <name type="common">Clostridium saccharolyticum</name>
    <dbReference type="NCBI Taxonomy" id="610130"/>
    <lineage>
        <taxon>Bacteria</taxon>
        <taxon>Bacillati</taxon>
        <taxon>Bacillota</taxon>
        <taxon>Clostridia</taxon>
        <taxon>Lachnospirales</taxon>
        <taxon>Lachnospiraceae</taxon>
        <taxon>Lacrimispora</taxon>
    </lineage>
</organism>
<proteinExistence type="predicted"/>
<dbReference type="Pfam" id="PF00581">
    <property type="entry name" value="Rhodanese"/>
    <property type="match status" value="1"/>
</dbReference>
<keyword evidence="3" id="KW-1185">Reference proteome</keyword>
<dbReference type="PROSITE" id="PS50206">
    <property type="entry name" value="RHODANESE_3"/>
    <property type="match status" value="1"/>
</dbReference>
<dbReference type="InterPro" id="IPR001763">
    <property type="entry name" value="Rhodanese-like_dom"/>
</dbReference>
<dbReference type="AlphaFoldDB" id="D9R1N5"/>
<dbReference type="Gene3D" id="3.40.250.10">
    <property type="entry name" value="Rhodanese-like domain"/>
    <property type="match status" value="1"/>
</dbReference>
<evidence type="ECO:0000313" key="3">
    <source>
        <dbReference type="Proteomes" id="UP000001662"/>
    </source>
</evidence>
<dbReference type="PANTHER" id="PTHR43031">
    <property type="entry name" value="FAD-DEPENDENT OXIDOREDUCTASE"/>
    <property type="match status" value="1"/>
</dbReference>
<dbReference type="InterPro" id="IPR036873">
    <property type="entry name" value="Rhodanese-like_dom_sf"/>
</dbReference>
<evidence type="ECO:0000259" key="1">
    <source>
        <dbReference type="PROSITE" id="PS50206"/>
    </source>
</evidence>
<dbReference type="KEGG" id="csh:Closa_4049"/>
<reference evidence="2" key="1">
    <citation type="submission" date="2010-07" db="EMBL/GenBank/DDBJ databases">
        <title>Complete sequence of Clostridium saccharolyticum WM1.</title>
        <authorList>
            <consortium name="US DOE Joint Genome Institute"/>
            <person name="Lucas S."/>
            <person name="Copeland A."/>
            <person name="Lapidus A."/>
            <person name="Cheng J.-F."/>
            <person name="Bruce D."/>
            <person name="Goodwin L."/>
            <person name="Pitluck S."/>
            <person name="Chertkov O."/>
            <person name="Detter J.C."/>
            <person name="Han C."/>
            <person name="Tapia R."/>
            <person name="Land M."/>
            <person name="Hauser L."/>
            <person name="Chang Y.-J."/>
            <person name="Jeffries C."/>
            <person name="Kyrpides N."/>
            <person name="Ivanova N."/>
            <person name="Mikhailova N."/>
            <person name="Mouttaki H."/>
            <person name="Lin L."/>
            <person name="Zhou J."/>
            <person name="Hemme C.L."/>
            <person name="Woyke T."/>
        </authorList>
    </citation>
    <scope>NUCLEOTIDE SEQUENCE [LARGE SCALE GENOMIC DNA]</scope>
    <source>
        <strain evidence="2">WM1</strain>
    </source>
</reference>
<gene>
    <name evidence="2" type="ordered locus">Closa_4049</name>
</gene>
<dbReference type="InterPro" id="IPR050229">
    <property type="entry name" value="GlpE_sulfurtransferase"/>
</dbReference>
<accession>D9R1N5</accession>
<dbReference type="CDD" id="cd00158">
    <property type="entry name" value="RHOD"/>
    <property type="match status" value="1"/>
</dbReference>
<dbReference type="PaxDb" id="610130-Closa_4049"/>